<dbReference type="Gene3D" id="3.40.50.1820">
    <property type="entry name" value="alpha/beta hydrolase"/>
    <property type="match status" value="1"/>
</dbReference>
<protein>
    <recommendedName>
        <fullName evidence="2">Phospholipase/carboxylesterase/thioesterase domain-containing protein</fullName>
    </recommendedName>
</protein>
<proteinExistence type="predicted"/>
<sequence>MRLSEQRVPALVVFHCNGATAADLDSFKKIGDSLNWVIATCHRVRNHRSILTNDSAAVQTIKKLLRFCPVDSGQVFLFGFSAQGVQALASMYLHPELIKGVVTVCAHTGAQVLAEPVTLKKHYAYLVTRSGDWNRIANYELNRDLNLWGVRCTLAITPGEHCAGSWQEVLAGCRWLQKQLRALTQSRQ</sequence>
<dbReference type="AlphaFoldDB" id="A0A7C1NBS0"/>
<dbReference type="EMBL" id="DSLG01000002">
    <property type="protein sequence ID" value="HEA86743.1"/>
    <property type="molecule type" value="Genomic_DNA"/>
</dbReference>
<reference evidence="1" key="1">
    <citation type="journal article" date="2020" name="mSystems">
        <title>Genome- and Community-Level Interaction Insights into Carbon Utilization and Element Cycling Functions of Hydrothermarchaeota in Hydrothermal Sediment.</title>
        <authorList>
            <person name="Zhou Z."/>
            <person name="Liu Y."/>
            <person name="Xu W."/>
            <person name="Pan J."/>
            <person name="Luo Z.H."/>
            <person name="Li M."/>
        </authorList>
    </citation>
    <scope>NUCLEOTIDE SEQUENCE [LARGE SCALE GENOMIC DNA]</scope>
    <source>
        <strain evidence="1">SpSt-265</strain>
    </source>
</reference>
<dbReference type="InterPro" id="IPR029058">
    <property type="entry name" value="AB_hydrolase_fold"/>
</dbReference>
<comment type="caution">
    <text evidence="1">The sequence shown here is derived from an EMBL/GenBank/DDBJ whole genome shotgun (WGS) entry which is preliminary data.</text>
</comment>
<name>A0A7C1NBS0_UNCW3</name>
<dbReference type="SUPFAM" id="SSF53474">
    <property type="entry name" value="alpha/beta-Hydrolases"/>
    <property type="match status" value="1"/>
</dbReference>
<accession>A0A7C1NBS0</accession>
<evidence type="ECO:0008006" key="2">
    <source>
        <dbReference type="Google" id="ProtNLM"/>
    </source>
</evidence>
<evidence type="ECO:0000313" key="1">
    <source>
        <dbReference type="EMBL" id="HEA86743.1"/>
    </source>
</evidence>
<gene>
    <name evidence="1" type="ORF">ENP94_01880</name>
</gene>
<organism evidence="1">
    <name type="scientific">candidate division WOR-3 bacterium</name>
    <dbReference type="NCBI Taxonomy" id="2052148"/>
    <lineage>
        <taxon>Bacteria</taxon>
        <taxon>Bacteria division WOR-3</taxon>
    </lineage>
</organism>